<keyword evidence="4" id="KW-1185">Reference proteome</keyword>
<dbReference type="SUPFAM" id="SSF52540">
    <property type="entry name" value="P-loop containing nucleoside triphosphate hydrolases"/>
    <property type="match status" value="1"/>
</dbReference>
<name>A0A392UJR7_9FABA</name>
<proteinExistence type="predicted"/>
<dbReference type="InterPro" id="IPR027417">
    <property type="entry name" value="P-loop_NTPase"/>
</dbReference>
<comment type="caution">
    <text evidence="3">The sequence shown here is derived from an EMBL/GenBank/DDBJ whole genome shotgun (WGS) entry which is preliminary data.</text>
</comment>
<evidence type="ECO:0000256" key="2">
    <source>
        <dbReference type="ARBA" id="ARBA00023134"/>
    </source>
</evidence>
<feature type="non-terminal residue" evidence="3">
    <location>
        <position position="1"/>
    </location>
</feature>
<dbReference type="GO" id="GO:0003924">
    <property type="term" value="F:GTPase activity"/>
    <property type="evidence" value="ECO:0007669"/>
    <property type="project" value="InterPro"/>
</dbReference>
<dbReference type="Proteomes" id="UP000265520">
    <property type="component" value="Unassembled WGS sequence"/>
</dbReference>
<dbReference type="GO" id="GO:0005525">
    <property type="term" value="F:GTP binding"/>
    <property type="evidence" value="ECO:0007669"/>
    <property type="project" value="UniProtKB-KW"/>
</dbReference>
<dbReference type="InterPro" id="IPR006689">
    <property type="entry name" value="Small_GTPase_ARF/SAR"/>
</dbReference>
<evidence type="ECO:0000256" key="1">
    <source>
        <dbReference type="ARBA" id="ARBA00022741"/>
    </source>
</evidence>
<keyword evidence="2" id="KW-0342">GTP-binding</keyword>
<dbReference type="EMBL" id="LXQA010848452">
    <property type="protein sequence ID" value="MCI73879.1"/>
    <property type="molecule type" value="Genomic_DNA"/>
</dbReference>
<reference evidence="3 4" key="1">
    <citation type="journal article" date="2018" name="Front. Plant Sci.">
        <title>Red Clover (Trifolium pratense) and Zigzag Clover (T. medium) - A Picture of Genomic Similarities and Differences.</title>
        <authorList>
            <person name="Dluhosova J."/>
            <person name="Istvanek J."/>
            <person name="Nedelnik J."/>
            <person name="Repkova J."/>
        </authorList>
    </citation>
    <scope>NUCLEOTIDE SEQUENCE [LARGE SCALE GENOMIC DNA]</scope>
    <source>
        <strain evidence="4">cv. 10/8</strain>
        <tissue evidence="3">Leaf</tissue>
    </source>
</reference>
<protein>
    <submittedName>
        <fullName evidence="3">Uncharacterized protein</fullName>
    </submittedName>
</protein>
<dbReference type="Gene3D" id="3.40.50.300">
    <property type="entry name" value="P-loop containing nucleotide triphosphate hydrolases"/>
    <property type="match status" value="1"/>
</dbReference>
<organism evidence="3 4">
    <name type="scientific">Trifolium medium</name>
    <dbReference type="NCBI Taxonomy" id="97028"/>
    <lineage>
        <taxon>Eukaryota</taxon>
        <taxon>Viridiplantae</taxon>
        <taxon>Streptophyta</taxon>
        <taxon>Embryophyta</taxon>
        <taxon>Tracheophyta</taxon>
        <taxon>Spermatophyta</taxon>
        <taxon>Magnoliopsida</taxon>
        <taxon>eudicotyledons</taxon>
        <taxon>Gunneridae</taxon>
        <taxon>Pentapetalae</taxon>
        <taxon>rosids</taxon>
        <taxon>fabids</taxon>
        <taxon>Fabales</taxon>
        <taxon>Fabaceae</taxon>
        <taxon>Papilionoideae</taxon>
        <taxon>50 kb inversion clade</taxon>
        <taxon>NPAAA clade</taxon>
        <taxon>Hologalegina</taxon>
        <taxon>IRL clade</taxon>
        <taxon>Trifolieae</taxon>
        <taxon>Trifolium</taxon>
    </lineage>
</organism>
<accession>A0A392UJR7</accession>
<keyword evidence="1" id="KW-0547">Nucleotide-binding</keyword>
<dbReference type="Pfam" id="PF00025">
    <property type="entry name" value="Arf"/>
    <property type="match status" value="1"/>
</dbReference>
<sequence length="56" mass="6354">ILGNKNDVPGTTLDIELRQSMGLNAINRPMLELFMCSVLNDIGYDEAFERLLTWIV</sequence>
<evidence type="ECO:0000313" key="3">
    <source>
        <dbReference type="EMBL" id="MCI73879.1"/>
    </source>
</evidence>
<dbReference type="AlphaFoldDB" id="A0A392UJR7"/>
<evidence type="ECO:0000313" key="4">
    <source>
        <dbReference type="Proteomes" id="UP000265520"/>
    </source>
</evidence>